<reference evidence="1" key="1">
    <citation type="submission" date="2014-09" db="EMBL/GenBank/DDBJ databases">
        <authorList>
            <person name="Magalhaes I.L.F."/>
            <person name="Oliveira U."/>
            <person name="Santos F.R."/>
            <person name="Vidigal T.H.D.A."/>
            <person name="Brescovit A.D."/>
            <person name="Santos A.J."/>
        </authorList>
    </citation>
    <scope>NUCLEOTIDE SEQUENCE</scope>
    <source>
        <tissue evidence="1">Shoot tissue taken approximately 20 cm above the soil surface</tissue>
    </source>
</reference>
<accession>A0A0A8XXL8</accession>
<reference evidence="1" key="2">
    <citation type="journal article" date="2015" name="Data Brief">
        <title>Shoot transcriptome of the giant reed, Arundo donax.</title>
        <authorList>
            <person name="Barrero R.A."/>
            <person name="Guerrero F.D."/>
            <person name="Moolhuijzen P."/>
            <person name="Goolsby J.A."/>
            <person name="Tidwell J."/>
            <person name="Bellgard S.E."/>
            <person name="Bellgard M.I."/>
        </authorList>
    </citation>
    <scope>NUCLEOTIDE SEQUENCE</scope>
    <source>
        <tissue evidence="1">Shoot tissue taken approximately 20 cm above the soil surface</tissue>
    </source>
</reference>
<name>A0A0A8XXL8_ARUDO</name>
<proteinExistence type="predicted"/>
<organism evidence="1">
    <name type="scientific">Arundo donax</name>
    <name type="common">Giant reed</name>
    <name type="synonym">Donax arundinaceus</name>
    <dbReference type="NCBI Taxonomy" id="35708"/>
    <lineage>
        <taxon>Eukaryota</taxon>
        <taxon>Viridiplantae</taxon>
        <taxon>Streptophyta</taxon>
        <taxon>Embryophyta</taxon>
        <taxon>Tracheophyta</taxon>
        <taxon>Spermatophyta</taxon>
        <taxon>Magnoliopsida</taxon>
        <taxon>Liliopsida</taxon>
        <taxon>Poales</taxon>
        <taxon>Poaceae</taxon>
        <taxon>PACMAD clade</taxon>
        <taxon>Arundinoideae</taxon>
        <taxon>Arundineae</taxon>
        <taxon>Arundo</taxon>
    </lineage>
</organism>
<protein>
    <submittedName>
        <fullName evidence="1">Uncharacterized protein</fullName>
    </submittedName>
</protein>
<sequence length="15" mass="1461">MARPQGSGGLAFLGV</sequence>
<dbReference type="EMBL" id="GBRH01281438">
    <property type="protein sequence ID" value="JAD16457.1"/>
    <property type="molecule type" value="Transcribed_RNA"/>
</dbReference>
<evidence type="ECO:0000313" key="1">
    <source>
        <dbReference type="EMBL" id="JAD16457.1"/>
    </source>
</evidence>